<protein>
    <submittedName>
        <fullName evidence="1">Uncharacterized protein</fullName>
    </submittedName>
</protein>
<evidence type="ECO:0000313" key="1">
    <source>
        <dbReference type="EMBL" id="NDV00587.1"/>
    </source>
</evidence>
<organism evidence="1 2">
    <name type="scientific">Pseudoroseicyclus tamaricis</name>
    <dbReference type="NCBI Taxonomy" id="2705421"/>
    <lineage>
        <taxon>Bacteria</taxon>
        <taxon>Pseudomonadati</taxon>
        <taxon>Pseudomonadota</taxon>
        <taxon>Alphaproteobacteria</taxon>
        <taxon>Rhodobacterales</taxon>
        <taxon>Paracoccaceae</taxon>
        <taxon>Pseudoroseicyclus</taxon>
    </lineage>
</organism>
<name>A0A6B2JPH2_9RHOB</name>
<dbReference type="RefSeq" id="WP_163891228.1">
    <property type="nucleotide sequence ID" value="NZ_JAAFYS010000002.1"/>
</dbReference>
<gene>
    <name evidence="1" type="ORF">GZA08_06350</name>
</gene>
<accession>A0A6B2JPH2</accession>
<dbReference type="AlphaFoldDB" id="A0A6B2JPH2"/>
<reference evidence="1 2" key="1">
    <citation type="submission" date="2020-02" db="EMBL/GenBank/DDBJ databases">
        <title>Pseudoroseicyclus tamarix, sp. nov., isolated from offshore sediment of a Tamarix chinensis forest.</title>
        <authorList>
            <person name="Gai Y."/>
        </authorList>
    </citation>
    <scope>NUCLEOTIDE SEQUENCE [LARGE SCALE GENOMIC DNA]</scope>
    <source>
        <strain evidence="1 2">CLL3-39</strain>
    </source>
</reference>
<dbReference type="EMBL" id="JAAGAB010000002">
    <property type="protein sequence ID" value="NDV00587.1"/>
    <property type="molecule type" value="Genomic_DNA"/>
</dbReference>
<dbReference type="Proteomes" id="UP000474757">
    <property type="component" value="Unassembled WGS sequence"/>
</dbReference>
<keyword evidence="2" id="KW-1185">Reference proteome</keyword>
<evidence type="ECO:0000313" key="2">
    <source>
        <dbReference type="Proteomes" id="UP000474757"/>
    </source>
</evidence>
<proteinExistence type="predicted"/>
<comment type="caution">
    <text evidence="1">The sequence shown here is derived from an EMBL/GenBank/DDBJ whole genome shotgun (WGS) entry which is preliminary data.</text>
</comment>
<sequence length="290" mass="31684">MKYLTGERLAKRIRKVMAGGEPWMCVAFLGPTWAEELFEAGVPPEDLRVVCDLRMGGTVRGALSVGGAPGNDRLRHLPEREMHAKVYASDKGAVVCSANASRAALSSGERIEDGVWLPPKSKSYRNAVSTFEKRYRRAVPVDAFALTGAPEHLSDLGAATVGQGSALTSEDLPALLQLLHHDPEAFRGVRFVFSDHDVSEPVRNNAKAAMAAEEQAERGNGIEIGARRSGYDYFANWEMGENEWPVLFISVYRMSDGNITLGMRRFLRFLPGISNGEGGTEDVFVAANVR</sequence>